<dbReference type="EMBL" id="AP025316">
    <property type="protein sequence ID" value="BDD12016.1"/>
    <property type="molecule type" value="Genomic_DNA"/>
</dbReference>
<keyword evidence="8" id="KW-0614">Plasmid</keyword>
<keyword evidence="3 5" id="KW-0369">Histidine metabolism</keyword>
<feature type="binding site" evidence="5">
    <location>
        <position position="164"/>
    </location>
    <ligand>
        <name>Mn(2+)</name>
        <dbReference type="ChEBI" id="CHEBI:29035"/>
        <label>1</label>
    </ligand>
</feature>
<dbReference type="RefSeq" id="WP_338395165.1">
    <property type="nucleotide sequence ID" value="NZ_AP025316.1"/>
</dbReference>
<accession>A0AAU9CSC2</accession>
<organism evidence="8 9">
    <name type="scientific">Fulvitalea axinellae</name>
    <dbReference type="NCBI Taxonomy" id="1182444"/>
    <lineage>
        <taxon>Bacteria</taxon>
        <taxon>Pseudomonadati</taxon>
        <taxon>Bacteroidota</taxon>
        <taxon>Cytophagia</taxon>
        <taxon>Cytophagales</taxon>
        <taxon>Persicobacteraceae</taxon>
        <taxon>Fulvitalea</taxon>
    </lineage>
</organism>
<dbReference type="InterPro" id="IPR006035">
    <property type="entry name" value="Ureohydrolase"/>
</dbReference>
<reference evidence="8 9" key="1">
    <citation type="submission" date="2021-12" db="EMBL/GenBank/DDBJ databases">
        <title>Genome sequencing of bacteria with rrn-lacking chromosome and rrn-plasmid.</title>
        <authorList>
            <person name="Anda M."/>
            <person name="Iwasaki W."/>
        </authorList>
    </citation>
    <scope>NUCLEOTIDE SEQUENCE [LARGE SCALE GENOMIC DNA]</scope>
    <source>
        <strain evidence="8 9">DSM 100852</strain>
        <plasmid evidence="8 9">pFA2</plasmid>
    </source>
</reference>
<keyword evidence="2 5" id="KW-0378">Hydrolase</keyword>
<dbReference type="CDD" id="cd09988">
    <property type="entry name" value="Formimidoylglutamase"/>
    <property type="match status" value="1"/>
</dbReference>
<feature type="binding site" evidence="5">
    <location>
        <position position="258"/>
    </location>
    <ligand>
        <name>Mn(2+)</name>
        <dbReference type="ChEBI" id="CHEBI:29035"/>
        <label>1</label>
    </ligand>
</feature>
<dbReference type="KEGG" id="fax:FUAX_44480"/>
<dbReference type="NCBIfam" id="TIGR01227">
    <property type="entry name" value="hutG"/>
    <property type="match status" value="1"/>
</dbReference>
<proteinExistence type="inferred from homology"/>
<dbReference type="GO" id="GO:0033389">
    <property type="term" value="P:putrescine biosynthetic process from arginine, via agmatine"/>
    <property type="evidence" value="ECO:0007669"/>
    <property type="project" value="TreeGrafter"/>
</dbReference>
<keyword evidence="4 5" id="KW-0464">Manganese</keyword>
<evidence type="ECO:0000256" key="6">
    <source>
        <dbReference type="NCBIfam" id="TIGR01227"/>
    </source>
</evidence>
<dbReference type="PANTHER" id="PTHR11358:SF35">
    <property type="entry name" value="FORMIMIDOYLGLUTAMASE"/>
    <property type="match status" value="1"/>
</dbReference>
<dbReference type="PANTHER" id="PTHR11358">
    <property type="entry name" value="ARGINASE/AGMATINASE"/>
    <property type="match status" value="1"/>
</dbReference>
<dbReference type="AlphaFoldDB" id="A0AAU9CSC2"/>
<feature type="binding site" evidence="5">
    <location>
        <position position="258"/>
    </location>
    <ligand>
        <name>Mn(2+)</name>
        <dbReference type="ChEBI" id="CHEBI:29035"/>
        <label>2</label>
    </ligand>
</feature>
<dbReference type="Gene3D" id="3.40.800.10">
    <property type="entry name" value="Ureohydrolase domain"/>
    <property type="match status" value="1"/>
</dbReference>
<evidence type="ECO:0000256" key="7">
    <source>
        <dbReference type="PROSITE-ProRule" id="PRU00742"/>
    </source>
</evidence>
<comment type="catalytic activity">
    <reaction evidence="5">
        <text>N-formimidoyl-L-glutamate + H2O = formamide + L-glutamate</text>
        <dbReference type="Rhea" id="RHEA:22492"/>
        <dbReference type="ChEBI" id="CHEBI:15377"/>
        <dbReference type="ChEBI" id="CHEBI:16397"/>
        <dbReference type="ChEBI" id="CHEBI:29985"/>
        <dbReference type="ChEBI" id="CHEBI:58928"/>
        <dbReference type="EC" id="3.5.3.8"/>
    </reaction>
</comment>
<geneLocation type="plasmid" evidence="8 9">
    <name>pFA2</name>
</geneLocation>
<dbReference type="InterPro" id="IPR005923">
    <property type="entry name" value="HutG"/>
</dbReference>
<dbReference type="InterPro" id="IPR023696">
    <property type="entry name" value="Ureohydrolase_dom_sf"/>
</dbReference>
<dbReference type="PROSITE" id="PS51409">
    <property type="entry name" value="ARGINASE_2"/>
    <property type="match status" value="1"/>
</dbReference>
<evidence type="ECO:0000256" key="5">
    <source>
        <dbReference type="HAMAP-Rule" id="MF_00737"/>
    </source>
</evidence>
<evidence type="ECO:0000256" key="4">
    <source>
        <dbReference type="ARBA" id="ARBA00023211"/>
    </source>
</evidence>
<sequence>MKHTDFYIPTAPGSWTGRVDSEKQRELMRWHQAVRTVDLTQEEIPKLGPGQKGVALIGYKCQEGVRRNKGRLGAINGPDALRKVASSFPVHFPEDAILLDLGNVICQNNDLEICQNTLAEICAEALAKGYFPAVIGGGHDIAYGHFLGLRKNFPNESVGIINFDAHFDLREPDKEFGTSSGTPFLQIAHDEQKQGRILNYMCLGIQKNGNTRKLFDTADELGVKYIEGKDFHAQNATEVSEKIQRFIDSVQHVYLTTCLDAFASAFAPGVSATAYSGIIPDTFYRQTLDKILTSEKLRSMDIAELNPEFDQDNRTAKLAGSILFDYVDRRLS</sequence>
<comment type="similarity">
    <text evidence="5 7">Belongs to the arginase family.</text>
</comment>
<feature type="binding site" evidence="5">
    <location>
        <position position="168"/>
    </location>
    <ligand>
        <name>Mn(2+)</name>
        <dbReference type="ChEBI" id="CHEBI:29035"/>
        <label>1</label>
    </ligand>
</feature>
<evidence type="ECO:0000313" key="8">
    <source>
        <dbReference type="EMBL" id="BDD12016.1"/>
    </source>
</evidence>
<evidence type="ECO:0000313" key="9">
    <source>
        <dbReference type="Proteomes" id="UP001348817"/>
    </source>
</evidence>
<name>A0AAU9CSC2_9BACT</name>
<comment type="pathway">
    <text evidence="5">Amino-acid degradation; L-histidine degradation into L-glutamate; L-glutamate from N-formimidoyl-L-glutamate (hydrolase route): step 1/1.</text>
</comment>
<dbReference type="GO" id="GO:0030145">
    <property type="term" value="F:manganese ion binding"/>
    <property type="evidence" value="ECO:0007669"/>
    <property type="project" value="UniProtKB-UniRule"/>
</dbReference>
<feature type="binding site" evidence="5">
    <location>
        <position position="164"/>
    </location>
    <ligand>
        <name>Mn(2+)</name>
        <dbReference type="ChEBI" id="CHEBI:29035"/>
        <label>2</label>
    </ligand>
</feature>
<keyword evidence="1 5" id="KW-0479">Metal-binding</keyword>
<evidence type="ECO:0000256" key="3">
    <source>
        <dbReference type="ARBA" id="ARBA00022808"/>
    </source>
</evidence>
<dbReference type="Proteomes" id="UP001348817">
    <property type="component" value="Plasmid pFA2"/>
</dbReference>
<keyword evidence="9" id="KW-1185">Reference proteome</keyword>
<feature type="binding site" evidence="5">
    <location>
        <position position="139"/>
    </location>
    <ligand>
        <name>Mn(2+)</name>
        <dbReference type="ChEBI" id="CHEBI:29035"/>
        <label>1</label>
    </ligand>
</feature>
<gene>
    <name evidence="5 8" type="primary">hutG</name>
    <name evidence="8" type="ORF">FUAX_44480</name>
</gene>
<feature type="binding site" evidence="5">
    <location>
        <position position="166"/>
    </location>
    <ligand>
        <name>Mn(2+)</name>
        <dbReference type="ChEBI" id="CHEBI:29035"/>
        <label>2</label>
    </ligand>
</feature>
<dbReference type="HAMAP" id="MF_00737">
    <property type="entry name" value="Formimidoylglutam"/>
    <property type="match status" value="1"/>
</dbReference>
<evidence type="ECO:0000256" key="1">
    <source>
        <dbReference type="ARBA" id="ARBA00022723"/>
    </source>
</evidence>
<dbReference type="GO" id="GO:0050415">
    <property type="term" value="F:formimidoylglutamase activity"/>
    <property type="evidence" value="ECO:0007669"/>
    <property type="project" value="UniProtKB-UniRule"/>
</dbReference>
<protein>
    <recommendedName>
        <fullName evidence="5 6">Formimidoylglutamase</fullName>
        <ecNumber evidence="5 6">3.5.3.8</ecNumber>
    </recommendedName>
    <alternativeName>
        <fullName evidence="5">Formiminoglutamase</fullName>
    </alternativeName>
    <alternativeName>
        <fullName evidence="5">Formiminoglutamate hydrolase</fullName>
    </alternativeName>
</protein>
<comment type="function">
    <text evidence="5">Catalyzes the conversion of N-formimidoyl-L-glutamate to L-glutamate and formamide.</text>
</comment>
<dbReference type="GO" id="GO:0008783">
    <property type="term" value="F:agmatinase activity"/>
    <property type="evidence" value="ECO:0007669"/>
    <property type="project" value="TreeGrafter"/>
</dbReference>
<comment type="cofactor">
    <cofactor evidence="5">
        <name>Mn(2+)</name>
        <dbReference type="ChEBI" id="CHEBI:29035"/>
    </cofactor>
    <text evidence="5">Binds 2 manganese ions per subunit.</text>
</comment>
<dbReference type="Pfam" id="PF00491">
    <property type="entry name" value="Arginase"/>
    <property type="match status" value="1"/>
</dbReference>
<feature type="binding site" evidence="5">
    <location>
        <position position="260"/>
    </location>
    <ligand>
        <name>Mn(2+)</name>
        <dbReference type="ChEBI" id="CHEBI:29035"/>
        <label>2</label>
    </ligand>
</feature>
<dbReference type="SUPFAM" id="SSF52768">
    <property type="entry name" value="Arginase/deacetylase"/>
    <property type="match status" value="1"/>
</dbReference>
<evidence type="ECO:0000256" key="2">
    <source>
        <dbReference type="ARBA" id="ARBA00022801"/>
    </source>
</evidence>
<dbReference type="GO" id="GO:0019556">
    <property type="term" value="P:L-histidine catabolic process to glutamate and formamide"/>
    <property type="evidence" value="ECO:0007669"/>
    <property type="project" value="UniProtKB-UniRule"/>
</dbReference>
<dbReference type="EC" id="3.5.3.8" evidence="5 6"/>